<feature type="region of interest" description="Disordered" evidence="1">
    <location>
        <begin position="673"/>
        <end position="707"/>
    </location>
</feature>
<dbReference type="PANTHER" id="PTHR33492:SF4">
    <property type="entry name" value="OS02G0174300 PROTEIN"/>
    <property type="match status" value="1"/>
</dbReference>
<feature type="region of interest" description="Disordered" evidence="1">
    <location>
        <begin position="159"/>
        <end position="220"/>
    </location>
</feature>
<dbReference type="Gramene" id="GBG82121">
    <property type="protein sequence ID" value="GBG82121"/>
    <property type="gene ID" value="CBR_g34402"/>
</dbReference>
<dbReference type="Proteomes" id="UP000265515">
    <property type="component" value="Unassembled WGS sequence"/>
</dbReference>
<sequence length="707" mass="76386">MTYSCPILRPSASTFRDQHHAPLGGIRKDMPVSHACKPPLRSDMWPVDGQSVVGSGSSMLASPVVMNHVNSQLGGIRSVHVNPHNGSAIAAASPDVTGQSQYWACSLPLHNDCVGPAERGTTSDVHQEILSPFGSLPTSSSALSQAVCNPASSGGVAVAGEGVSLPVNNGGDNRDPAPPHNSEDLDMHGGDPDMHCGEGNVFPQSVTGDRHPGCPPVPAGSGLDANGVQPVQVNRQAGRDHPPPAGTVGEAAAATGTDNASARGKRVTGGRWGEDETTVLLKAKSEQLAARALDSEGRGKGKEAGKVWEAISAQLKASNWKREADDCKRRWNTVKRWYTQVVDNDTRSGRQSYWTMTPKERAAAKLEFNMRKTWFDILQSYNTRNQTVYPDRVVDTGEEEEVGHNPAPQRQEGENNGEAEYGSMGGSVSEGSNLTSATGSTPPNRRRRNMNAREQSLQIVCTAMTNNTNAVREAAAEQGRMNRSCAELHCGTLTELSARELATQRELAELTREIMREEMASRERTADTFANKMGDGYALLASALRCFGEASSSRRRRRQSSSDESFSASQEFTVVVTAIIARYDQMETQYTFACMEIARLSDENAKLTVDKQRLVRGVHCLARQRDQARAEAKRFRQAAGMEADLSAELEGMQIRHEEMLSSSLIHASPVGDTAGCSMQRRCRSRDRGVDSGDSDVSSGYLDVGEDV</sequence>
<dbReference type="Gene3D" id="1.10.10.60">
    <property type="entry name" value="Homeodomain-like"/>
    <property type="match status" value="1"/>
</dbReference>
<keyword evidence="4" id="KW-1185">Reference proteome</keyword>
<evidence type="ECO:0000256" key="1">
    <source>
        <dbReference type="SAM" id="MobiDB-lite"/>
    </source>
</evidence>
<dbReference type="PROSITE" id="PS50090">
    <property type="entry name" value="MYB_LIKE"/>
    <property type="match status" value="1"/>
</dbReference>
<name>A0A388LIP3_CHABU</name>
<feature type="region of interest" description="Disordered" evidence="1">
    <location>
        <begin position="234"/>
        <end position="270"/>
    </location>
</feature>
<feature type="compositionally biased region" description="Basic and acidic residues" evidence="1">
    <location>
        <begin position="172"/>
        <end position="196"/>
    </location>
</feature>
<comment type="caution">
    <text evidence="3">The sequence shown here is derived from an EMBL/GenBank/DDBJ whole genome shotgun (WGS) entry which is preliminary data.</text>
</comment>
<dbReference type="InterPro" id="IPR001005">
    <property type="entry name" value="SANT/Myb"/>
</dbReference>
<proteinExistence type="predicted"/>
<dbReference type="InterPro" id="IPR044822">
    <property type="entry name" value="Myb_DNA-bind_4"/>
</dbReference>
<evidence type="ECO:0000259" key="2">
    <source>
        <dbReference type="PROSITE" id="PS50090"/>
    </source>
</evidence>
<feature type="compositionally biased region" description="Low complexity" evidence="1">
    <location>
        <begin position="694"/>
        <end position="707"/>
    </location>
</feature>
<dbReference type="OrthoDB" id="691673at2759"/>
<accession>A0A388LIP3</accession>
<dbReference type="Pfam" id="PF13837">
    <property type="entry name" value="Myb_DNA-bind_4"/>
    <property type="match status" value="1"/>
</dbReference>
<reference evidence="3 4" key="1">
    <citation type="journal article" date="2018" name="Cell">
        <title>The Chara Genome: Secondary Complexity and Implications for Plant Terrestrialization.</title>
        <authorList>
            <person name="Nishiyama T."/>
            <person name="Sakayama H."/>
            <person name="Vries J.D."/>
            <person name="Buschmann H."/>
            <person name="Saint-Marcoux D."/>
            <person name="Ullrich K.K."/>
            <person name="Haas F.B."/>
            <person name="Vanderstraeten L."/>
            <person name="Becker D."/>
            <person name="Lang D."/>
            <person name="Vosolsobe S."/>
            <person name="Rombauts S."/>
            <person name="Wilhelmsson P.K.I."/>
            <person name="Janitza P."/>
            <person name="Kern R."/>
            <person name="Heyl A."/>
            <person name="Rumpler F."/>
            <person name="Villalobos L.I.A.C."/>
            <person name="Clay J.M."/>
            <person name="Skokan R."/>
            <person name="Toyoda A."/>
            <person name="Suzuki Y."/>
            <person name="Kagoshima H."/>
            <person name="Schijlen E."/>
            <person name="Tajeshwar N."/>
            <person name="Catarino B."/>
            <person name="Hetherington A.J."/>
            <person name="Saltykova A."/>
            <person name="Bonnot C."/>
            <person name="Breuninger H."/>
            <person name="Symeonidi A."/>
            <person name="Radhakrishnan G.V."/>
            <person name="Van Nieuwerburgh F."/>
            <person name="Deforce D."/>
            <person name="Chang C."/>
            <person name="Karol K.G."/>
            <person name="Hedrich R."/>
            <person name="Ulvskov P."/>
            <person name="Glockner G."/>
            <person name="Delwiche C.F."/>
            <person name="Petrasek J."/>
            <person name="Van de Peer Y."/>
            <person name="Friml J."/>
            <person name="Beilby M."/>
            <person name="Dolan L."/>
            <person name="Kohara Y."/>
            <person name="Sugano S."/>
            <person name="Fujiyama A."/>
            <person name="Delaux P.-M."/>
            <person name="Quint M."/>
            <person name="TheiBen G."/>
            <person name="Hagemann M."/>
            <person name="Harholt J."/>
            <person name="Dunand C."/>
            <person name="Zachgo S."/>
            <person name="Langdale J."/>
            <person name="Maumus F."/>
            <person name="Straeten D.V.D."/>
            <person name="Gould S.B."/>
            <person name="Rensing S.A."/>
        </authorList>
    </citation>
    <scope>NUCLEOTIDE SEQUENCE [LARGE SCALE GENOMIC DNA]</scope>
    <source>
        <strain evidence="3 4">S276</strain>
    </source>
</reference>
<feature type="compositionally biased region" description="Polar residues" evidence="1">
    <location>
        <begin position="429"/>
        <end position="443"/>
    </location>
</feature>
<dbReference type="PANTHER" id="PTHR33492">
    <property type="entry name" value="OSJNBA0043A12.37 PROTEIN-RELATED"/>
    <property type="match status" value="1"/>
</dbReference>
<evidence type="ECO:0000313" key="4">
    <source>
        <dbReference type="Proteomes" id="UP000265515"/>
    </source>
</evidence>
<dbReference type="AlphaFoldDB" id="A0A388LIP3"/>
<gene>
    <name evidence="3" type="ORF">CBR_g34402</name>
</gene>
<protein>
    <recommendedName>
        <fullName evidence="2">Myb-like domain-containing protein</fullName>
    </recommendedName>
</protein>
<feature type="compositionally biased region" description="Low complexity" evidence="1">
    <location>
        <begin position="246"/>
        <end position="262"/>
    </location>
</feature>
<evidence type="ECO:0000313" key="3">
    <source>
        <dbReference type="EMBL" id="GBG82121.1"/>
    </source>
</evidence>
<feature type="region of interest" description="Disordered" evidence="1">
    <location>
        <begin position="397"/>
        <end position="450"/>
    </location>
</feature>
<feature type="domain" description="Myb-like" evidence="2">
    <location>
        <begin position="264"/>
        <end position="335"/>
    </location>
</feature>
<dbReference type="EMBL" id="BFEA01000397">
    <property type="protein sequence ID" value="GBG82121.1"/>
    <property type="molecule type" value="Genomic_DNA"/>
</dbReference>
<organism evidence="3 4">
    <name type="scientific">Chara braunii</name>
    <name type="common">Braun's stonewort</name>
    <dbReference type="NCBI Taxonomy" id="69332"/>
    <lineage>
        <taxon>Eukaryota</taxon>
        <taxon>Viridiplantae</taxon>
        <taxon>Streptophyta</taxon>
        <taxon>Charophyceae</taxon>
        <taxon>Charales</taxon>
        <taxon>Characeae</taxon>
        <taxon>Chara</taxon>
    </lineage>
</organism>